<evidence type="ECO:0000256" key="1">
    <source>
        <dbReference type="ARBA" id="ARBA00001946"/>
    </source>
</evidence>
<dbReference type="InterPro" id="IPR012309">
    <property type="entry name" value="DNA_ligase_ATP-dep_C"/>
</dbReference>
<evidence type="ECO:0000313" key="19">
    <source>
        <dbReference type="EMBL" id="OQR77067.1"/>
    </source>
</evidence>
<dbReference type="Pfam" id="PF01068">
    <property type="entry name" value="DNA_ligase_A_M"/>
    <property type="match status" value="1"/>
</dbReference>
<keyword evidence="10" id="KW-0067">ATP-binding</keyword>
<keyword evidence="6" id="KW-0235">DNA replication</keyword>
<evidence type="ECO:0000256" key="5">
    <source>
        <dbReference type="ARBA" id="ARBA00022618"/>
    </source>
</evidence>
<keyword evidence="9" id="KW-0227">DNA damage</keyword>
<dbReference type="InterPro" id="IPR050191">
    <property type="entry name" value="ATP-dep_DNA_ligase"/>
</dbReference>
<evidence type="ECO:0000256" key="17">
    <source>
        <dbReference type="ARBA" id="ARBA00077952"/>
    </source>
</evidence>
<evidence type="ECO:0000256" key="8">
    <source>
        <dbReference type="ARBA" id="ARBA00022741"/>
    </source>
</evidence>
<dbReference type="Gene3D" id="3.30.470.30">
    <property type="entry name" value="DNA ligase/mRNA capping enzyme"/>
    <property type="match status" value="1"/>
</dbReference>
<dbReference type="FunFam" id="2.40.50.140:FF:000085">
    <property type="entry name" value="DNA ligase"/>
    <property type="match status" value="1"/>
</dbReference>
<evidence type="ECO:0000256" key="3">
    <source>
        <dbReference type="ARBA" id="ARBA00012727"/>
    </source>
</evidence>
<dbReference type="Gene3D" id="2.40.50.140">
    <property type="entry name" value="Nucleic acid-binding proteins"/>
    <property type="match status" value="1"/>
</dbReference>
<keyword evidence="14" id="KW-0131">Cell cycle</keyword>
<gene>
    <name evidence="19" type="ORF">BIW11_07356</name>
</gene>
<dbReference type="InterPro" id="IPR036420">
    <property type="entry name" value="BRCT_dom_sf"/>
</dbReference>
<dbReference type="STRING" id="418985.A0A1V9XU95"/>
<dbReference type="FunCoup" id="A0A1V9XU95">
    <property type="interactions" value="1070"/>
</dbReference>
<evidence type="ECO:0000256" key="12">
    <source>
        <dbReference type="ARBA" id="ARBA00023172"/>
    </source>
</evidence>
<dbReference type="GO" id="GO:0046872">
    <property type="term" value="F:metal ion binding"/>
    <property type="evidence" value="ECO:0007669"/>
    <property type="project" value="UniProtKB-KW"/>
</dbReference>
<keyword evidence="4 19" id="KW-0436">Ligase</keyword>
<dbReference type="InterPro" id="IPR031916">
    <property type="entry name" value="LIG3_BRCT"/>
</dbReference>
<dbReference type="GO" id="GO:0006310">
    <property type="term" value="P:DNA recombination"/>
    <property type="evidence" value="ECO:0007669"/>
    <property type="project" value="UniProtKB-KW"/>
</dbReference>
<comment type="similarity">
    <text evidence="2">Belongs to the ATP-dependent DNA ligase family.</text>
</comment>
<dbReference type="OrthoDB" id="206088at2759"/>
<evidence type="ECO:0000256" key="14">
    <source>
        <dbReference type="ARBA" id="ARBA00023306"/>
    </source>
</evidence>
<dbReference type="InterPro" id="IPR016059">
    <property type="entry name" value="DNA_ligase_ATP-dep_CS"/>
</dbReference>
<protein>
    <recommendedName>
        <fullName evidence="15">DNA ligase 3</fullName>
        <ecNumber evidence="3">6.5.1.1</ecNumber>
    </recommendedName>
    <alternativeName>
        <fullName evidence="16">DNA ligase III</fullName>
    </alternativeName>
    <alternativeName>
        <fullName evidence="17">Polydeoxyribonucleotide synthase [ATP] 3</fullName>
    </alternativeName>
</protein>
<evidence type="ECO:0000256" key="6">
    <source>
        <dbReference type="ARBA" id="ARBA00022705"/>
    </source>
</evidence>
<comment type="caution">
    <text evidence="19">The sequence shown here is derived from an EMBL/GenBank/DDBJ whole genome shotgun (WGS) entry which is preliminary data.</text>
</comment>
<dbReference type="InterPro" id="IPR012310">
    <property type="entry name" value="DNA_ligase_ATP-dep_cent"/>
</dbReference>
<evidence type="ECO:0000256" key="9">
    <source>
        <dbReference type="ARBA" id="ARBA00022763"/>
    </source>
</evidence>
<dbReference type="Proteomes" id="UP000192247">
    <property type="component" value="Unassembled WGS sequence"/>
</dbReference>
<dbReference type="FunFam" id="3.30.470.30:FF:000003">
    <property type="entry name" value="DNA ligase"/>
    <property type="match status" value="1"/>
</dbReference>
<keyword evidence="5" id="KW-0132">Cell division</keyword>
<evidence type="ECO:0000256" key="13">
    <source>
        <dbReference type="ARBA" id="ARBA00023204"/>
    </source>
</evidence>
<dbReference type="SUPFAM" id="SSF56091">
    <property type="entry name" value="DNA ligase/mRNA capping enzyme, catalytic domain"/>
    <property type="match status" value="1"/>
</dbReference>
<dbReference type="GO" id="GO:0070421">
    <property type="term" value="C:DNA ligase III-XRCC1 complex"/>
    <property type="evidence" value="ECO:0007669"/>
    <property type="project" value="TreeGrafter"/>
</dbReference>
<feature type="domain" description="ATP-dependent DNA ligase family profile" evidence="18">
    <location>
        <begin position="152"/>
        <end position="323"/>
    </location>
</feature>
<evidence type="ECO:0000256" key="15">
    <source>
        <dbReference type="ARBA" id="ARBA00074829"/>
    </source>
</evidence>
<keyword evidence="12" id="KW-0233">DNA recombination</keyword>
<dbReference type="EC" id="6.5.1.1" evidence="3"/>
<dbReference type="EMBL" id="MNPL01003988">
    <property type="protein sequence ID" value="OQR77067.1"/>
    <property type="molecule type" value="Genomic_DNA"/>
</dbReference>
<keyword evidence="11" id="KW-0460">Magnesium</keyword>
<evidence type="ECO:0000313" key="20">
    <source>
        <dbReference type="Proteomes" id="UP000192247"/>
    </source>
</evidence>
<dbReference type="InterPro" id="IPR012340">
    <property type="entry name" value="NA-bd_OB-fold"/>
</dbReference>
<accession>A0A1V9XU95</accession>
<dbReference type="GO" id="GO:0003910">
    <property type="term" value="F:DNA ligase (ATP) activity"/>
    <property type="evidence" value="ECO:0007669"/>
    <property type="project" value="UniProtKB-EC"/>
</dbReference>
<dbReference type="PROSITE" id="PS00697">
    <property type="entry name" value="DNA_LIGASE_A1"/>
    <property type="match status" value="1"/>
</dbReference>
<dbReference type="GO" id="GO:0051301">
    <property type="term" value="P:cell division"/>
    <property type="evidence" value="ECO:0007669"/>
    <property type="project" value="UniProtKB-KW"/>
</dbReference>
<reference evidence="19 20" key="1">
    <citation type="journal article" date="2017" name="Gigascience">
        <title>Draft genome of the honey bee ectoparasitic mite, Tropilaelaps mercedesae, is shaped by the parasitic life history.</title>
        <authorList>
            <person name="Dong X."/>
            <person name="Armstrong S.D."/>
            <person name="Xia D."/>
            <person name="Makepeace B.L."/>
            <person name="Darby A.C."/>
            <person name="Kadowaki T."/>
        </authorList>
    </citation>
    <scope>NUCLEOTIDE SEQUENCE [LARGE SCALE GENOMIC DNA]</scope>
    <source>
        <strain evidence="19">Wuxi-XJTLU</strain>
    </source>
</reference>
<evidence type="ECO:0000259" key="18">
    <source>
        <dbReference type="PROSITE" id="PS50160"/>
    </source>
</evidence>
<comment type="cofactor">
    <cofactor evidence="1">
        <name>Mg(2+)</name>
        <dbReference type="ChEBI" id="CHEBI:18420"/>
    </cofactor>
</comment>
<evidence type="ECO:0000256" key="2">
    <source>
        <dbReference type="ARBA" id="ARBA00007572"/>
    </source>
</evidence>
<name>A0A1V9XU95_9ACAR</name>
<dbReference type="Gene3D" id="3.30.1490.70">
    <property type="match status" value="1"/>
</dbReference>
<keyword evidence="13" id="KW-0234">DNA repair</keyword>
<dbReference type="PROSITE" id="PS50160">
    <property type="entry name" value="DNA_LIGASE_A3"/>
    <property type="match status" value="1"/>
</dbReference>
<evidence type="ECO:0000256" key="10">
    <source>
        <dbReference type="ARBA" id="ARBA00022840"/>
    </source>
</evidence>
<sequence length="609" mass="69224">MQQYQYASSPVSFAVNVYSHFVIIFGVKVLLHTGFGSGVITIGVKVCTPVKPMLAEPCRSVEFAFKRFPRGIFAEVKYDGERVQLHKRGNEFFFYSRSLKPVLAHKVNHFREFIPKAFPSGESLIIDGEILLVNRDTEKILPFGTLGVHKKAQFCEASVCFFVFDCLFYNGKSLLDESLTKRREVLTSQITVIKHHVQLSEMERIQSPARLKAKIEDAINKGLEGLVLKDPFGSYKPGEQSVLVFSGEGSFFYICPKILCNKFQRSRVTFSLLLGKRHWLKVKKDYLEDGMMADSADLVVLGAYFGTGNKGGIMSIFLMGCYNPSTGRWVTVTKVHGGHDDATLERLQKELKMKKISKNVELIPSWLDVKPQLVPDFVAEDPLMSQVWEISGAEFSKAEAHTANGISIRFPRVARIRTDKSPENATTLRELIQLFDTSKTQVLKLNENVEDEDSVDWGVQSQFNEQDNKSRVDLSERKNLDLDNGDNEFLEKSSSKIKKESVSPIKKILQCDTEDVSREQAIQQIKGRNDRQLPVCDLPKVFSGVVVEKFSSDFKFYEDLIRYFIAYDGKIDKKGVTHTIGTEKGTVRIEWIWESIKRRTRLDIAKFVN</sequence>
<dbReference type="GO" id="GO:0006302">
    <property type="term" value="P:double-strand break repair"/>
    <property type="evidence" value="ECO:0007669"/>
    <property type="project" value="TreeGrafter"/>
</dbReference>
<keyword evidence="20" id="KW-1185">Reference proteome</keyword>
<evidence type="ECO:0000256" key="7">
    <source>
        <dbReference type="ARBA" id="ARBA00022723"/>
    </source>
</evidence>
<dbReference type="Gene3D" id="3.40.50.10190">
    <property type="entry name" value="BRCT domain"/>
    <property type="match status" value="1"/>
</dbReference>
<dbReference type="SUPFAM" id="SSF50249">
    <property type="entry name" value="Nucleic acid-binding proteins"/>
    <property type="match status" value="1"/>
</dbReference>
<keyword evidence="8" id="KW-0547">Nucleotide-binding</keyword>
<dbReference type="PANTHER" id="PTHR45674">
    <property type="entry name" value="DNA LIGASE 1/3 FAMILY MEMBER"/>
    <property type="match status" value="1"/>
</dbReference>
<dbReference type="InParanoid" id="A0A1V9XU95"/>
<dbReference type="Pfam" id="PF16759">
    <property type="entry name" value="LIG3_BRCT"/>
    <property type="match status" value="1"/>
</dbReference>
<dbReference type="GO" id="GO:0006273">
    <property type="term" value="P:lagging strand elongation"/>
    <property type="evidence" value="ECO:0007669"/>
    <property type="project" value="TreeGrafter"/>
</dbReference>
<dbReference type="AlphaFoldDB" id="A0A1V9XU95"/>
<dbReference type="PANTHER" id="PTHR45674:SF9">
    <property type="entry name" value="DNA LIGASE 3"/>
    <property type="match status" value="1"/>
</dbReference>
<evidence type="ECO:0000256" key="16">
    <source>
        <dbReference type="ARBA" id="ARBA00075785"/>
    </source>
</evidence>
<proteinExistence type="inferred from homology"/>
<organism evidence="19 20">
    <name type="scientific">Tropilaelaps mercedesae</name>
    <dbReference type="NCBI Taxonomy" id="418985"/>
    <lineage>
        <taxon>Eukaryota</taxon>
        <taxon>Metazoa</taxon>
        <taxon>Ecdysozoa</taxon>
        <taxon>Arthropoda</taxon>
        <taxon>Chelicerata</taxon>
        <taxon>Arachnida</taxon>
        <taxon>Acari</taxon>
        <taxon>Parasitiformes</taxon>
        <taxon>Mesostigmata</taxon>
        <taxon>Gamasina</taxon>
        <taxon>Dermanyssoidea</taxon>
        <taxon>Laelapidae</taxon>
        <taxon>Tropilaelaps</taxon>
    </lineage>
</organism>
<dbReference type="Pfam" id="PF04679">
    <property type="entry name" value="DNA_ligase_A_C"/>
    <property type="match status" value="1"/>
</dbReference>
<evidence type="ECO:0000256" key="11">
    <source>
        <dbReference type="ARBA" id="ARBA00022842"/>
    </source>
</evidence>
<evidence type="ECO:0000256" key="4">
    <source>
        <dbReference type="ARBA" id="ARBA00022598"/>
    </source>
</evidence>
<keyword evidence="7" id="KW-0479">Metal-binding</keyword>
<dbReference type="CDD" id="cd07967">
    <property type="entry name" value="OBF_DNA_ligase_III"/>
    <property type="match status" value="1"/>
</dbReference>
<dbReference type="GO" id="GO:0005524">
    <property type="term" value="F:ATP binding"/>
    <property type="evidence" value="ECO:0007669"/>
    <property type="project" value="UniProtKB-KW"/>
</dbReference>